<dbReference type="KEGG" id="pchi:PC41400_08120"/>
<name>A0A410WTF9_9BACL</name>
<dbReference type="GeneID" id="95374777"/>
<dbReference type="EMBL" id="CP026520">
    <property type="protein sequence ID" value="QAV17632.1"/>
    <property type="molecule type" value="Genomic_DNA"/>
</dbReference>
<keyword evidence="4" id="KW-1185">Reference proteome</keyword>
<protein>
    <submittedName>
        <fullName evidence="2">Uncharacterized protein</fullName>
    </submittedName>
</protein>
<evidence type="ECO:0000313" key="2">
    <source>
        <dbReference type="EMBL" id="QAV17632.1"/>
    </source>
</evidence>
<evidence type="ECO:0000313" key="1">
    <source>
        <dbReference type="EMBL" id="MCY9599126.1"/>
    </source>
</evidence>
<dbReference type="AlphaFoldDB" id="A0A410WTF9"/>
<sequence>MSKAYILLNENGDLTSTFFEKEFAPKEAIEVNAPMLDQDKMNTHYSFLTYDKETKVLSYRYEEIYKGPTLEQQVEELKAQNAQMLLALTENGLL</sequence>
<accession>A0A410WTF9</accession>
<dbReference type="EMBL" id="JAMDMJ010000039">
    <property type="protein sequence ID" value="MCY9599126.1"/>
    <property type="molecule type" value="Genomic_DNA"/>
</dbReference>
<dbReference type="RefSeq" id="WP_042229087.1">
    <property type="nucleotide sequence ID" value="NZ_CP026520.1"/>
</dbReference>
<gene>
    <name evidence="1" type="ORF">M5X16_25540</name>
    <name evidence="2" type="ORF">PC41400_08120</name>
</gene>
<organism evidence="2 3">
    <name type="scientific">Paenibacillus chitinolyticus</name>
    <dbReference type="NCBI Taxonomy" id="79263"/>
    <lineage>
        <taxon>Bacteria</taxon>
        <taxon>Bacillati</taxon>
        <taxon>Bacillota</taxon>
        <taxon>Bacilli</taxon>
        <taxon>Bacillales</taxon>
        <taxon>Paenibacillaceae</taxon>
        <taxon>Paenibacillus</taxon>
    </lineage>
</organism>
<evidence type="ECO:0000313" key="3">
    <source>
        <dbReference type="Proteomes" id="UP000288943"/>
    </source>
</evidence>
<reference evidence="1 4" key="2">
    <citation type="submission" date="2022-05" db="EMBL/GenBank/DDBJ databases">
        <title>Genome Sequencing of Bee-Associated Microbes.</title>
        <authorList>
            <person name="Dunlap C."/>
        </authorList>
    </citation>
    <scope>NUCLEOTIDE SEQUENCE [LARGE SCALE GENOMIC DNA]</scope>
    <source>
        <strain evidence="1 4">NRRL B-23120</strain>
    </source>
</reference>
<evidence type="ECO:0000313" key="4">
    <source>
        <dbReference type="Proteomes" id="UP001527202"/>
    </source>
</evidence>
<dbReference type="Proteomes" id="UP000288943">
    <property type="component" value="Chromosome"/>
</dbReference>
<reference evidence="2 3" key="1">
    <citation type="submission" date="2018-01" db="EMBL/GenBank/DDBJ databases">
        <title>The whole genome sequencing and assembly of Paenibacillus chitinolyticus KCCM 41400 strain.</title>
        <authorList>
            <person name="Kim J.-Y."/>
            <person name="Park M.-K."/>
            <person name="Lee Y.-J."/>
            <person name="Yi H."/>
            <person name="Bahn Y.-S."/>
            <person name="Kim J.F."/>
            <person name="Lee D.-W."/>
        </authorList>
    </citation>
    <scope>NUCLEOTIDE SEQUENCE [LARGE SCALE GENOMIC DNA]</scope>
    <source>
        <strain evidence="2 3">KCCM 41400</strain>
    </source>
</reference>
<dbReference type="Proteomes" id="UP001527202">
    <property type="component" value="Unassembled WGS sequence"/>
</dbReference>
<proteinExistence type="predicted"/>